<feature type="coiled-coil region" evidence="2">
    <location>
        <begin position="50"/>
        <end position="98"/>
    </location>
</feature>
<dbReference type="RefSeq" id="WP_223419687.1">
    <property type="nucleotide sequence ID" value="NZ_JAIPME010000002.1"/>
</dbReference>
<dbReference type="InterPro" id="IPR023365">
    <property type="entry name" value="Sortase_dom-sf"/>
</dbReference>
<keyword evidence="5" id="KW-1185">Reference proteome</keyword>
<evidence type="ECO:0000256" key="3">
    <source>
        <dbReference type="SAM" id="Phobius"/>
    </source>
</evidence>
<keyword evidence="2" id="KW-0175">Coiled coil</keyword>
<dbReference type="Gene3D" id="2.40.260.10">
    <property type="entry name" value="Sortase"/>
    <property type="match status" value="1"/>
</dbReference>
<evidence type="ECO:0000313" key="4">
    <source>
        <dbReference type="EMBL" id="MBZ2386982.1"/>
    </source>
</evidence>
<keyword evidence="3" id="KW-0472">Membrane</keyword>
<organism evidence="4 5">
    <name type="scientific">Anaerococcus murdochii</name>
    <dbReference type="NCBI Taxonomy" id="411577"/>
    <lineage>
        <taxon>Bacteria</taxon>
        <taxon>Bacillati</taxon>
        <taxon>Bacillota</taxon>
        <taxon>Tissierellia</taxon>
        <taxon>Tissierellales</taxon>
        <taxon>Peptoniphilaceae</taxon>
        <taxon>Anaerococcus</taxon>
    </lineage>
</organism>
<dbReference type="EMBL" id="JAIPME010000002">
    <property type="protein sequence ID" value="MBZ2386982.1"/>
    <property type="molecule type" value="Genomic_DNA"/>
</dbReference>
<keyword evidence="3" id="KW-1133">Transmembrane helix</keyword>
<dbReference type="Proteomes" id="UP000734271">
    <property type="component" value="Unassembled WGS sequence"/>
</dbReference>
<gene>
    <name evidence="4" type="ORF">K8P03_06770</name>
</gene>
<keyword evidence="1" id="KW-0378">Hydrolase</keyword>
<keyword evidence="3" id="KW-0812">Transmembrane</keyword>
<dbReference type="InterPro" id="IPR009835">
    <property type="entry name" value="SrtB"/>
</dbReference>
<feature type="transmembrane region" description="Helical" evidence="3">
    <location>
        <begin position="5"/>
        <end position="21"/>
    </location>
</feature>
<dbReference type="InterPro" id="IPR005754">
    <property type="entry name" value="Sortase"/>
</dbReference>
<dbReference type="Pfam" id="PF04203">
    <property type="entry name" value="Sortase"/>
    <property type="match status" value="1"/>
</dbReference>
<sequence>MKKKYTYILWIFAIIGFFSILKKTDQVNQAWVDSYLERMRLEEFLKSRISKDREEEIKKLTRKADEKRAQAFLDRKIKEKTQAESQAAANHVKELAKKYPQVKGRIIIKGTDIDFPVVQGTDNEFYLDHDYDNSYYINGGVFIDYVHKADFSDQNTVIYGHNVRIGYIFHDLDKFRDKNFVKNHSEIIIDTPLARKTFDVVCTMDVHVDADYRFNYYDDQEFEEYLKLIKENNILENNPLPKKEDKLITLSTCSDIKDRYAIVAVETTGKFVRPKDFDLKKQMILKDKRSTTNTFID</sequence>
<evidence type="ECO:0000313" key="5">
    <source>
        <dbReference type="Proteomes" id="UP000734271"/>
    </source>
</evidence>
<name>A0ABS7SZL7_9FIRM</name>
<dbReference type="SUPFAM" id="SSF63817">
    <property type="entry name" value="Sortase"/>
    <property type="match status" value="1"/>
</dbReference>
<evidence type="ECO:0000256" key="1">
    <source>
        <dbReference type="ARBA" id="ARBA00022801"/>
    </source>
</evidence>
<evidence type="ECO:0000256" key="2">
    <source>
        <dbReference type="SAM" id="Coils"/>
    </source>
</evidence>
<accession>A0ABS7SZL7</accession>
<proteinExistence type="predicted"/>
<dbReference type="CDD" id="cd05826">
    <property type="entry name" value="Sortase_B"/>
    <property type="match status" value="1"/>
</dbReference>
<comment type="caution">
    <text evidence="4">The sequence shown here is derived from an EMBL/GenBank/DDBJ whole genome shotgun (WGS) entry which is preliminary data.</text>
</comment>
<protein>
    <submittedName>
        <fullName evidence="4">Class B sortase</fullName>
    </submittedName>
</protein>
<reference evidence="4 5" key="1">
    <citation type="submission" date="2021-08" db="EMBL/GenBank/DDBJ databases">
        <title>FDA dAtabase for Regulatory Grade micrObial Sequences (FDA-ARGOS): Supporting development and validation of Infectious Disease Dx tests.</title>
        <authorList>
            <person name="Sproer C."/>
            <person name="Gronow S."/>
            <person name="Severitt S."/>
            <person name="Schroder I."/>
            <person name="Tallon L."/>
            <person name="Sadzewicz L."/>
            <person name="Zhao X."/>
            <person name="Boylan J."/>
            <person name="Ott S."/>
            <person name="Bowen H."/>
            <person name="Vavikolanu K."/>
            <person name="Hazen T."/>
            <person name="Aluvathingal J."/>
            <person name="Nadendla S."/>
            <person name="Lowell S."/>
            <person name="Myers T."/>
            <person name="Yan Y."/>
            <person name="Sichtig H."/>
        </authorList>
    </citation>
    <scope>NUCLEOTIDE SEQUENCE [LARGE SCALE GENOMIC DNA]</scope>
    <source>
        <strain evidence="4 5">FDAARGOS_1460</strain>
    </source>
</reference>